<feature type="signal peptide" evidence="5">
    <location>
        <begin position="1"/>
        <end position="20"/>
    </location>
</feature>
<dbReference type="InterPro" id="IPR011696">
    <property type="entry name" value="Huwentoxin-1"/>
</dbReference>
<proteinExistence type="predicted"/>
<reference evidence="7" key="1">
    <citation type="journal article" date="2015" name="PLoS Genet.">
        <title>The dynamic genome and transcriptome of the human fungal pathogen Blastomyces and close relative Emmonsia.</title>
        <authorList>
            <person name="Munoz J.F."/>
            <person name="Gauthier G.M."/>
            <person name="Desjardins C.A."/>
            <person name="Gallo J.E."/>
            <person name="Holder J."/>
            <person name="Sullivan T.D."/>
            <person name="Marty A.J."/>
            <person name="Carmen J.C."/>
            <person name="Chen Z."/>
            <person name="Ding L."/>
            <person name="Gujja S."/>
            <person name="Magrini V."/>
            <person name="Misas E."/>
            <person name="Mitreva M."/>
            <person name="Priest M."/>
            <person name="Saif S."/>
            <person name="Whiston E.A."/>
            <person name="Young S."/>
            <person name="Zeng Q."/>
            <person name="Goldman W.E."/>
            <person name="Mardis E.R."/>
            <person name="Taylor J.W."/>
            <person name="McEwen J.G."/>
            <person name="Clay O.K."/>
            <person name="Klein B.S."/>
            <person name="Cuomo C.A."/>
        </authorList>
    </citation>
    <scope>NUCLEOTIDE SEQUENCE [LARGE SCALE GENOMIC DNA]</scope>
    <source>
        <strain evidence="7">ER-3 / ATCC MYA-2586</strain>
    </source>
</reference>
<evidence type="ECO:0000256" key="5">
    <source>
        <dbReference type="SAM" id="SignalP"/>
    </source>
</evidence>
<dbReference type="EMBL" id="EQ999981">
    <property type="protein sequence ID" value="EEQ92514.1"/>
    <property type="molecule type" value="Genomic_DNA"/>
</dbReference>
<dbReference type="GeneID" id="69029335"/>
<keyword evidence="2" id="KW-0964">Secreted</keyword>
<name>A0ABP2F600_AJEDR</name>
<evidence type="ECO:0000256" key="2">
    <source>
        <dbReference type="ARBA" id="ARBA00022525"/>
    </source>
</evidence>
<sequence>MKLPQISVIALILSGVGVLAFPSSDTKNRREAAVCSGDGGPCYMGNTDPARDCCKGLMCGFAFGEHVGTCGPSPFEKRDNDIQGMQQLQSELDITSQTCKDRYCMSDESCPCSGWFCKTKGGFCTKRNSPTLPQKRDALPGPQMDDDMPPLGKEKRADGSCGYMGEECINHASCCPGYRCRDNKESGKKLCSYF</sequence>
<keyword evidence="7" id="KW-1185">Reference proteome</keyword>
<feature type="chain" id="PRO_5045630903" evidence="5">
    <location>
        <begin position="21"/>
        <end position="194"/>
    </location>
</feature>
<keyword evidence="3" id="KW-1015">Disulfide bond</keyword>
<comment type="subcellular location">
    <subcellularLocation>
        <location evidence="1">Secreted</location>
    </subcellularLocation>
</comment>
<evidence type="ECO:0000313" key="7">
    <source>
        <dbReference type="Proteomes" id="UP000002039"/>
    </source>
</evidence>
<evidence type="ECO:0000256" key="3">
    <source>
        <dbReference type="ARBA" id="ARBA00023157"/>
    </source>
</evidence>
<evidence type="ECO:0000256" key="1">
    <source>
        <dbReference type="ARBA" id="ARBA00004613"/>
    </source>
</evidence>
<protein>
    <submittedName>
        <fullName evidence="6">Uncharacterized protein</fullName>
    </submittedName>
</protein>
<dbReference type="Pfam" id="PF07740">
    <property type="entry name" value="Toxin_12"/>
    <property type="match status" value="1"/>
</dbReference>
<evidence type="ECO:0000256" key="4">
    <source>
        <dbReference type="SAM" id="MobiDB-lite"/>
    </source>
</evidence>
<dbReference type="Proteomes" id="UP000002039">
    <property type="component" value="Unassembled WGS sequence"/>
</dbReference>
<dbReference type="RefSeq" id="XP_045278822.1">
    <property type="nucleotide sequence ID" value="XM_045423417.1"/>
</dbReference>
<gene>
    <name evidence="6" type="ORF">BDCG_07634</name>
</gene>
<organism evidence="6 7">
    <name type="scientific">Ajellomyces dermatitidis (strain ER-3 / ATCC MYA-2586)</name>
    <name type="common">Blastomyces dermatitidis</name>
    <dbReference type="NCBI Taxonomy" id="559297"/>
    <lineage>
        <taxon>Eukaryota</taxon>
        <taxon>Fungi</taxon>
        <taxon>Dikarya</taxon>
        <taxon>Ascomycota</taxon>
        <taxon>Pezizomycotina</taxon>
        <taxon>Eurotiomycetes</taxon>
        <taxon>Eurotiomycetidae</taxon>
        <taxon>Onygenales</taxon>
        <taxon>Ajellomycetaceae</taxon>
        <taxon>Blastomyces</taxon>
    </lineage>
</organism>
<evidence type="ECO:0000313" key="6">
    <source>
        <dbReference type="EMBL" id="EEQ92514.1"/>
    </source>
</evidence>
<accession>A0ABP2F600</accession>
<feature type="region of interest" description="Disordered" evidence="4">
    <location>
        <begin position="133"/>
        <end position="152"/>
    </location>
</feature>
<keyword evidence="5" id="KW-0732">Signal</keyword>